<evidence type="ECO:0000256" key="1">
    <source>
        <dbReference type="SAM" id="Phobius"/>
    </source>
</evidence>
<accession>A0A512H5C1</accession>
<sequence length="215" mass="22284">MLSELALSALTDVILASFQAFAAGLLFRPGLRRGSAAGLWAWTMTLVAVAFLIGAVDHGFLEPIDHPFHPFLMSVNRAVIALAAFLMVAVAAVRFLGPRVRRAVLTLAGVATAVVVVLVFLSDNFFIVIGCYSVALLLLLGLNVAALPRGTGSPAMIAGILITLGASALPLVGFQGIAGLGIYATYHVTLMPAVVAFYLAGRALDDDRASPAAPA</sequence>
<keyword evidence="1" id="KW-0812">Transmembrane</keyword>
<feature type="transmembrane region" description="Helical" evidence="1">
    <location>
        <begin position="127"/>
        <end position="148"/>
    </location>
</feature>
<evidence type="ECO:0000313" key="3">
    <source>
        <dbReference type="Proteomes" id="UP000321567"/>
    </source>
</evidence>
<gene>
    <name evidence="2" type="ORF">ROR02_07010</name>
</gene>
<feature type="transmembrane region" description="Helical" evidence="1">
    <location>
        <begin position="180"/>
        <end position="200"/>
    </location>
</feature>
<dbReference type="Proteomes" id="UP000321567">
    <property type="component" value="Unassembled WGS sequence"/>
</dbReference>
<dbReference type="EMBL" id="BJZO01000012">
    <property type="protein sequence ID" value="GEO80570.1"/>
    <property type="molecule type" value="Genomic_DNA"/>
</dbReference>
<comment type="caution">
    <text evidence="2">The sequence shown here is derived from an EMBL/GenBank/DDBJ whole genome shotgun (WGS) entry which is preliminary data.</text>
</comment>
<keyword evidence="1" id="KW-0472">Membrane</keyword>
<feature type="transmembrane region" description="Helical" evidence="1">
    <location>
        <begin position="155"/>
        <end position="174"/>
    </location>
</feature>
<feature type="transmembrane region" description="Helical" evidence="1">
    <location>
        <begin position="39"/>
        <end position="56"/>
    </location>
</feature>
<feature type="transmembrane region" description="Helical" evidence="1">
    <location>
        <begin position="103"/>
        <end position="121"/>
    </location>
</feature>
<keyword evidence="3" id="KW-1185">Reference proteome</keyword>
<keyword evidence="1" id="KW-1133">Transmembrane helix</keyword>
<feature type="transmembrane region" description="Helical" evidence="1">
    <location>
        <begin position="6"/>
        <end position="27"/>
    </location>
</feature>
<evidence type="ECO:0000313" key="2">
    <source>
        <dbReference type="EMBL" id="GEO80570.1"/>
    </source>
</evidence>
<dbReference type="OrthoDB" id="7677661at2"/>
<reference evidence="2 3" key="1">
    <citation type="submission" date="2019-07" db="EMBL/GenBank/DDBJ databases">
        <title>Whole genome shotgun sequence of Rhodospirillum oryzae NBRC 107573.</title>
        <authorList>
            <person name="Hosoyama A."/>
            <person name="Uohara A."/>
            <person name="Ohji S."/>
            <person name="Ichikawa N."/>
        </authorList>
    </citation>
    <scope>NUCLEOTIDE SEQUENCE [LARGE SCALE GENOMIC DNA]</scope>
    <source>
        <strain evidence="2 3">NBRC 107573</strain>
    </source>
</reference>
<feature type="transmembrane region" description="Helical" evidence="1">
    <location>
        <begin position="76"/>
        <end position="96"/>
    </location>
</feature>
<organism evidence="2 3">
    <name type="scientific">Pararhodospirillum oryzae</name>
    <dbReference type="NCBI Taxonomy" id="478448"/>
    <lineage>
        <taxon>Bacteria</taxon>
        <taxon>Pseudomonadati</taxon>
        <taxon>Pseudomonadota</taxon>
        <taxon>Alphaproteobacteria</taxon>
        <taxon>Rhodospirillales</taxon>
        <taxon>Rhodospirillaceae</taxon>
        <taxon>Pararhodospirillum</taxon>
    </lineage>
</organism>
<protein>
    <submittedName>
        <fullName evidence="2">Uncharacterized protein</fullName>
    </submittedName>
</protein>
<dbReference type="AlphaFoldDB" id="A0A512H5C1"/>
<name>A0A512H5C1_9PROT</name>
<dbReference type="RefSeq" id="WP_147162626.1">
    <property type="nucleotide sequence ID" value="NZ_BJZO01000012.1"/>
</dbReference>
<dbReference type="InterPro" id="IPR054235">
    <property type="entry name" value="DUF6962"/>
</dbReference>
<proteinExistence type="predicted"/>
<dbReference type="Pfam" id="PF22285">
    <property type="entry name" value="DUF6962"/>
    <property type="match status" value="1"/>
</dbReference>